<protein>
    <recommendedName>
        <fullName evidence="3">EF-hand domain-containing protein</fullName>
    </recommendedName>
</protein>
<organism evidence="2">
    <name type="scientific">mine drainage metagenome</name>
    <dbReference type="NCBI Taxonomy" id="410659"/>
    <lineage>
        <taxon>unclassified sequences</taxon>
        <taxon>metagenomes</taxon>
        <taxon>ecological metagenomes</taxon>
    </lineage>
</organism>
<dbReference type="AlphaFoldDB" id="A0A1J5QFF4"/>
<feature type="transmembrane region" description="Helical" evidence="1">
    <location>
        <begin position="275"/>
        <end position="298"/>
    </location>
</feature>
<dbReference type="EMBL" id="MLJW01001921">
    <property type="protein sequence ID" value="OIQ76251.1"/>
    <property type="molecule type" value="Genomic_DNA"/>
</dbReference>
<dbReference type="InterPro" id="IPR018247">
    <property type="entry name" value="EF_Hand_1_Ca_BS"/>
</dbReference>
<name>A0A1J5QFF4_9ZZZZ</name>
<feature type="transmembrane region" description="Helical" evidence="1">
    <location>
        <begin position="34"/>
        <end position="53"/>
    </location>
</feature>
<reference evidence="2" key="1">
    <citation type="submission" date="2016-10" db="EMBL/GenBank/DDBJ databases">
        <title>Sequence of Gallionella enrichment culture.</title>
        <authorList>
            <person name="Poehlein A."/>
            <person name="Muehling M."/>
            <person name="Daniel R."/>
        </authorList>
    </citation>
    <scope>NUCLEOTIDE SEQUENCE</scope>
</reference>
<evidence type="ECO:0008006" key="3">
    <source>
        <dbReference type="Google" id="ProtNLM"/>
    </source>
</evidence>
<sequence length="301" mass="34034">MLARLHRGYAALLTSGSQLLLLLIGVYFRTPTAWRVSLSLIAILSLIAWLAVLRRLRAFTDTPTSLVASAAQGYVELQGRGRPLDGLPVLSPVNSLPCLWYRFKIERRSGDKWVMDSSGESDASFLLEDATGTCAVDPEGAEIMPLRFDKWLEGDRRYSQWLILEHELLHVLGAFRTESAGDFDLSVDEEVGQLLADWKQDRPTLLQRFDLDRDGDLDLREWQLVRAQARREVERRRAEESRNRNDLHLMAKPDDGRLYLISTLSAAKLARRYSLWAWAHVAIFFVALIGLAKIGSLISSG</sequence>
<keyword evidence="1" id="KW-1133">Transmembrane helix</keyword>
<gene>
    <name evidence="2" type="ORF">GALL_420750</name>
</gene>
<proteinExistence type="predicted"/>
<dbReference type="PROSITE" id="PS00018">
    <property type="entry name" value="EF_HAND_1"/>
    <property type="match status" value="1"/>
</dbReference>
<feature type="transmembrane region" description="Helical" evidence="1">
    <location>
        <begin position="9"/>
        <end position="28"/>
    </location>
</feature>
<evidence type="ECO:0000313" key="2">
    <source>
        <dbReference type="EMBL" id="OIQ76251.1"/>
    </source>
</evidence>
<comment type="caution">
    <text evidence="2">The sequence shown here is derived from an EMBL/GenBank/DDBJ whole genome shotgun (WGS) entry which is preliminary data.</text>
</comment>
<accession>A0A1J5QFF4</accession>
<evidence type="ECO:0000256" key="1">
    <source>
        <dbReference type="SAM" id="Phobius"/>
    </source>
</evidence>
<keyword evidence="1" id="KW-0472">Membrane</keyword>
<keyword evidence="1" id="KW-0812">Transmembrane</keyword>